<dbReference type="RefSeq" id="WP_111198131.1">
    <property type="nucleotide sequence ID" value="NZ_QKVK01000003.1"/>
</dbReference>
<keyword evidence="1" id="KW-0560">Oxidoreductase</keyword>
<evidence type="ECO:0000259" key="2">
    <source>
        <dbReference type="Pfam" id="PF01266"/>
    </source>
</evidence>
<dbReference type="GO" id="GO:0032981">
    <property type="term" value="P:mitochondrial respiratory chain complex I assembly"/>
    <property type="evidence" value="ECO:0007669"/>
    <property type="project" value="TreeGrafter"/>
</dbReference>
<gene>
    <name evidence="3" type="ORF">DK847_08020</name>
</gene>
<evidence type="ECO:0000256" key="1">
    <source>
        <dbReference type="ARBA" id="ARBA00023002"/>
    </source>
</evidence>
<dbReference type="AlphaFoldDB" id="A0A2W2AV31"/>
<sequence length="390" mass="41795">MKTYDVVIVGGGVVGSASAHYLRKNGFAGSIALVEKDTSWALGCTARSVGGLRQQFSTPENIALSKFGVALVKTLKSEFGPDADIGFKEQGYLICASPEGLPILEENHAVQIAHGADNVLLRGEDLAARFPWLVTEGIAAGCFGLSGEGWVDPYMFAALFRKAAIAQGVELIHDEVTGVTREGDHITGVMLTSGEAIACGTLVNAAGTGAGKLAAMAGIELPVGPRKRYVYVLDCPAATEALHKAPLTVIPGGVYFRPEGRNFLAGLSPEEHQEPDSLDWEVDHAWFEENIWPALAERVPLFEAIKVISAWVGHYDYNALDQNAVIGPHPEVTNFLFANGFSGHGLQQGPAAGNAISELVIDGRYKTIDLTRLGFTRIRDRQPIFEKNVI</sequence>
<feature type="domain" description="FAD dependent oxidoreductase" evidence="2">
    <location>
        <begin position="5"/>
        <end position="359"/>
    </location>
</feature>
<dbReference type="InterPro" id="IPR006076">
    <property type="entry name" value="FAD-dep_OxRdtase"/>
</dbReference>
<reference evidence="4" key="1">
    <citation type="submission" date="2018-06" db="EMBL/GenBank/DDBJ databases">
        <title>Aestuariibacter litoralis strain KCTC 52945T.</title>
        <authorList>
            <person name="Li X."/>
            <person name="Salam N."/>
            <person name="Li J.-L."/>
            <person name="Chen Y.-M."/>
            <person name="Yang Z.-W."/>
            <person name="Zhang L.-Y."/>
            <person name="Han M.-X."/>
            <person name="Xiao M."/>
            <person name="Li W.-J."/>
        </authorList>
    </citation>
    <scope>NUCLEOTIDE SEQUENCE [LARGE SCALE GENOMIC DNA]</scope>
    <source>
        <strain evidence="4">KCTC 52945</strain>
    </source>
</reference>
<name>A0A2W2AV31_9HYPH</name>
<evidence type="ECO:0000313" key="3">
    <source>
        <dbReference type="EMBL" id="PZF77582.1"/>
    </source>
</evidence>
<dbReference type="GO" id="GO:0016491">
    <property type="term" value="F:oxidoreductase activity"/>
    <property type="evidence" value="ECO:0007669"/>
    <property type="project" value="UniProtKB-KW"/>
</dbReference>
<dbReference type="GO" id="GO:0005737">
    <property type="term" value="C:cytoplasm"/>
    <property type="evidence" value="ECO:0007669"/>
    <property type="project" value="TreeGrafter"/>
</dbReference>
<proteinExistence type="predicted"/>
<dbReference type="PRINTS" id="PR00420">
    <property type="entry name" value="RNGMNOXGNASE"/>
</dbReference>
<comment type="caution">
    <text evidence="3">The sequence shown here is derived from an EMBL/GenBank/DDBJ whole genome shotgun (WGS) entry which is preliminary data.</text>
</comment>
<dbReference type="PANTHER" id="PTHR13847">
    <property type="entry name" value="SARCOSINE DEHYDROGENASE-RELATED"/>
    <property type="match status" value="1"/>
</dbReference>
<dbReference type="PANTHER" id="PTHR13847:SF287">
    <property type="entry name" value="FAD-DEPENDENT OXIDOREDUCTASE DOMAIN-CONTAINING PROTEIN 1"/>
    <property type="match status" value="1"/>
</dbReference>
<dbReference type="EMBL" id="QKVK01000003">
    <property type="protein sequence ID" value="PZF77582.1"/>
    <property type="molecule type" value="Genomic_DNA"/>
</dbReference>
<dbReference type="Gene3D" id="3.30.9.10">
    <property type="entry name" value="D-Amino Acid Oxidase, subunit A, domain 2"/>
    <property type="match status" value="1"/>
</dbReference>
<accession>A0A2W2AV31</accession>
<dbReference type="Pfam" id="PF01266">
    <property type="entry name" value="DAO"/>
    <property type="match status" value="1"/>
</dbReference>
<organism evidence="3 4">
    <name type="scientific">Aestuariivirga litoralis</name>
    <dbReference type="NCBI Taxonomy" id="2650924"/>
    <lineage>
        <taxon>Bacteria</taxon>
        <taxon>Pseudomonadati</taxon>
        <taxon>Pseudomonadota</taxon>
        <taxon>Alphaproteobacteria</taxon>
        <taxon>Hyphomicrobiales</taxon>
        <taxon>Aestuariivirgaceae</taxon>
        <taxon>Aestuariivirga</taxon>
    </lineage>
</organism>
<dbReference type="Proteomes" id="UP000248795">
    <property type="component" value="Unassembled WGS sequence"/>
</dbReference>
<dbReference type="InterPro" id="IPR036188">
    <property type="entry name" value="FAD/NAD-bd_sf"/>
</dbReference>
<dbReference type="Gene3D" id="3.50.50.60">
    <property type="entry name" value="FAD/NAD(P)-binding domain"/>
    <property type="match status" value="1"/>
</dbReference>
<keyword evidence="4" id="KW-1185">Reference proteome</keyword>
<dbReference type="SUPFAM" id="SSF51905">
    <property type="entry name" value="FAD/NAD(P)-binding domain"/>
    <property type="match status" value="1"/>
</dbReference>
<evidence type="ECO:0000313" key="4">
    <source>
        <dbReference type="Proteomes" id="UP000248795"/>
    </source>
</evidence>
<protein>
    <submittedName>
        <fullName evidence="3">FAD-dependent oxidoreductase</fullName>
    </submittedName>
</protein>